<protein>
    <submittedName>
        <fullName evidence="1">Uncharacterized protein</fullName>
    </submittedName>
</protein>
<evidence type="ECO:0000313" key="2">
    <source>
        <dbReference type="Proteomes" id="UP000799118"/>
    </source>
</evidence>
<keyword evidence="2" id="KW-1185">Reference proteome</keyword>
<reference evidence="1" key="1">
    <citation type="journal article" date="2019" name="Environ. Microbiol.">
        <title>Fungal ecological strategies reflected in gene transcription - a case study of two litter decomposers.</title>
        <authorList>
            <person name="Barbi F."/>
            <person name="Kohler A."/>
            <person name="Barry K."/>
            <person name="Baskaran P."/>
            <person name="Daum C."/>
            <person name="Fauchery L."/>
            <person name="Ihrmark K."/>
            <person name="Kuo A."/>
            <person name="LaButti K."/>
            <person name="Lipzen A."/>
            <person name="Morin E."/>
            <person name="Grigoriev I.V."/>
            <person name="Henrissat B."/>
            <person name="Lindahl B."/>
            <person name="Martin F."/>
        </authorList>
    </citation>
    <scope>NUCLEOTIDE SEQUENCE</scope>
    <source>
        <strain evidence="1">JB14</strain>
    </source>
</reference>
<organism evidence="1 2">
    <name type="scientific">Gymnopus androsaceus JB14</name>
    <dbReference type="NCBI Taxonomy" id="1447944"/>
    <lineage>
        <taxon>Eukaryota</taxon>
        <taxon>Fungi</taxon>
        <taxon>Dikarya</taxon>
        <taxon>Basidiomycota</taxon>
        <taxon>Agaricomycotina</taxon>
        <taxon>Agaricomycetes</taxon>
        <taxon>Agaricomycetidae</taxon>
        <taxon>Agaricales</taxon>
        <taxon>Marasmiineae</taxon>
        <taxon>Omphalotaceae</taxon>
        <taxon>Gymnopus</taxon>
    </lineage>
</organism>
<sequence length="138" mass="15190">MSCTLCVQCPPMLLDDATADAEECCEVASPSLCPVCPTSPNAAGQRHRQHRRVTKGAVDHILYFANAKEYCEDRSAAIPSSSKYHGTLLYSISQVDFPPFHSTEPSSDCLTPETLERNQTPPALFSYTGTVFMCQELR</sequence>
<gene>
    <name evidence="1" type="ORF">BT96DRAFT_1000640</name>
</gene>
<dbReference type="EMBL" id="ML769603">
    <property type="protein sequence ID" value="KAE9392157.1"/>
    <property type="molecule type" value="Genomic_DNA"/>
</dbReference>
<name>A0A6A4H4W4_9AGAR</name>
<proteinExistence type="predicted"/>
<dbReference type="AlphaFoldDB" id="A0A6A4H4W4"/>
<dbReference type="Proteomes" id="UP000799118">
    <property type="component" value="Unassembled WGS sequence"/>
</dbReference>
<evidence type="ECO:0000313" key="1">
    <source>
        <dbReference type="EMBL" id="KAE9392157.1"/>
    </source>
</evidence>
<accession>A0A6A4H4W4</accession>